<dbReference type="Proteomes" id="UP001172082">
    <property type="component" value="Unassembled WGS sequence"/>
</dbReference>
<name>A0ABT8KGR1_9BACT</name>
<accession>A0ABT8KGR1</accession>
<dbReference type="RefSeq" id="WP_346749931.1">
    <property type="nucleotide sequence ID" value="NZ_JAUJEA010000001.1"/>
</dbReference>
<gene>
    <name evidence="1" type="ORF">QQ008_00970</name>
</gene>
<dbReference type="NCBIfam" id="NF046077">
    <property type="entry name" value="LPS_M949_RS01915"/>
    <property type="match status" value="1"/>
</dbReference>
<keyword evidence="2" id="KW-1185">Reference proteome</keyword>
<proteinExistence type="predicted"/>
<comment type="caution">
    <text evidence="1">The sequence shown here is derived from an EMBL/GenBank/DDBJ whole genome shotgun (WGS) entry which is preliminary data.</text>
</comment>
<dbReference type="InterPro" id="IPR058148">
    <property type="entry name" value="M949_RS01915-like_dom"/>
</dbReference>
<reference evidence="1" key="1">
    <citation type="submission" date="2023-06" db="EMBL/GenBank/DDBJ databases">
        <title>Genomic of Parafulvivirga corallium.</title>
        <authorList>
            <person name="Wang G."/>
        </authorList>
    </citation>
    <scope>NUCLEOTIDE SEQUENCE</scope>
    <source>
        <strain evidence="1">BMA10</strain>
    </source>
</reference>
<dbReference type="EMBL" id="JAUJEA010000001">
    <property type="protein sequence ID" value="MDN5199901.1"/>
    <property type="molecule type" value="Genomic_DNA"/>
</dbReference>
<sequence length="208" mass="24514">MKKISNIAIYLSFLCFQFNSEILAQENQFSRIEIDSIPNELNYSGVPIESIKWYDEDGLHYLIISKREVGDFFTPSWKSTIYASMYLKVRDSYKLIWRIKDFSLNPYTKVQYFNNSIKLNDIDGDGALETSFIYGIVPDGLDPIILKLMLHTKGEKLAIRGILPQNKEDADRYSRDVDIIFSDFPEKFKIYATDRWDKFVDSYKLEYW</sequence>
<organism evidence="1 2">
    <name type="scientific">Splendidivirga corallicola</name>
    <dbReference type="NCBI Taxonomy" id="3051826"/>
    <lineage>
        <taxon>Bacteria</taxon>
        <taxon>Pseudomonadati</taxon>
        <taxon>Bacteroidota</taxon>
        <taxon>Cytophagia</taxon>
        <taxon>Cytophagales</taxon>
        <taxon>Splendidivirgaceae</taxon>
        <taxon>Splendidivirga</taxon>
    </lineage>
</organism>
<evidence type="ECO:0000313" key="2">
    <source>
        <dbReference type="Proteomes" id="UP001172082"/>
    </source>
</evidence>
<evidence type="ECO:0000313" key="1">
    <source>
        <dbReference type="EMBL" id="MDN5199901.1"/>
    </source>
</evidence>
<protein>
    <submittedName>
        <fullName evidence="1">Uncharacterized protein</fullName>
    </submittedName>
</protein>